<dbReference type="InterPro" id="IPR038266">
    <property type="entry name" value="NapC/NirT_cytc_sf"/>
</dbReference>
<dbReference type="InterPro" id="IPR036280">
    <property type="entry name" value="Multihaem_cyt_sf"/>
</dbReference>
<evidence type="ECO:0000256" key="4">
    <source>
        <dbReference type="ARBA" id="ARBA00022475"/>
    </source>
</evidence>
<keyword evidence="5" id="KW-0349">Heme</keyword>
<gene>
    <name evidence="15" type="ORF">MNBD_GAMMA11-3112</name>
</gene>
<evidence type="ECO:0000256" key="7">
    <source>
        <dbReference type="ARBA" id="ARBA00022723"/>
    </source>
</evidence>
<dbReference type="GO" id="GO:0009055">
    <property type="term" value="F:electron transfer activity"/>
    <property type="evidence" value="ECO:0007669"/>
    <property type="project" value="TreeGrafter"/>
</dbReference>
<comment type="subcellular location">
    <subcellularLocation>
        <location evidence="1">Cell membrane</location>
        <topology evidence="1">Single-pass membrane protein</topology>
    </subcellularLocation>
</comment>
<evidence type="ECO:0000256" key="5">
    <source>
        <dbReference type="ARBA" id="ARBA00022617"/>
    </source>
</evidence>
<dbReference type="GO" id="GO:0020037">
    <property type="term" value="F:heme binding"/>
    <property type="evidence" value="ECO:0007669"/>
    <property type="project" value="InterPro"/>
</dbReference>
<reference evidence="15" key="1">
    <citation type="submission" date="2018-06" db="EMBL/GenBank/DDBJ databases">
        <authorList>
            <person name="Zhirakovskaya E."/>
        </authorList>
    </citation>
    <scope>NUCLEOTIDE SEQUENCE</scope>
</reference>
<evidence type="ECO:0000256" key="8">
    <source>
        <dbReference type="ARBA" id="ARBA00022982"/>
    </source>
</evidence>
<feature type="region of interest" description="Disordered" evidence="12">
    <location>
        <begin position="138"/>
        <end position="157"/>
    </location>
</feature>
<evidence type="ECO:0000256" key="2">
    <source>
        <dbReference type="ARBA" id="ARBA00007395"/>
    </source>
</evidence>
<keyword evidence="9 13" id="KW-1133">Transmembrane helix</keyword>
<keyword evidence="7" id="KW-0479">Metal-binding</keyword>
<dbReference type="GO" id="GO:0005886">
    <property type="term" value="C:plasma membrane"/>
    <property type="evidence" value="ECO:0007669"/>
    <property type="project" value="UniProtKB-SubCell"/>
</dbReference>
<evidence type="ECO:0000256" key="13">
    <source>
        <dbReference type="SAM" id="Phobius"/>
    </source>
</evidence>
<feature type="compositionally biased region" description="Acidic residues" evidence="12">
    <location>
        <begin position="177"/>
        <end position="197"/>
    </location>
</feature>
<evidence type="ECO:0000256" key="12">
    <source>
        <dbReference type="SAM" id="MobiDB-lite"/>
    </source>
</evidence>
<keyword evidence="6 13" id="KW-0812">Transmembrane</keyword>
<organism evidence="15">
    <name type="scientific">hydrothermal vent metagenome</name>
    <dbReference type="NCBI Taxonomy" id="652676"/>
    <lineage>
        <taxon>unclassified sequences</taxon>
        <taxon>metagenomes</taxon>
        <taxon>ecological metagenomes</taxon>
    </lineage>
</organism>
<dbReference type="Gene3D" id="1.10.3820.10">
    <property type="entry name" value="Di-heme elbow motif domain"/>
    <property type="match status" value="1"/>
</dbReference>
<protein>
    <submittedName>
        <fullName evidence="15">Cytochrome c-type protein NapC</fullName>
    </submittedName>
</protein>
<evidence type="ECO:0000259" key="14">
    <source>
        <dbReference type="Pfam" id="PF03264"/>
    </source>
</evidence>
<dbReference type="PIRSF" id="PIRSF000013">
    <property type="entry name" value="4_hem_cytochrm_NapC"/>
    <property type="match status" value="1"/>
</dbReference>
<evidence type="ECO:0000256" key="11">
    <source>
        <dbReference type="ARBA" id="ARBA00023136"/>
    </source>
</evidence>
<feature type="domain" description="NapC/NirT cytochrome c N-terminal" evidence="14">
    <location>
        <begin position="12"/>
        <end position="177"/>
    </location>
</feature>
<evidence type="ECO:0000256" key="6">
    <source>
        <dbReference type="ARBA" id="ARBA00022692"/>
    </source>
</evidence>
<dbReference type="Pfam" id="PF03264">
    <property type="entry name" value="Cytochrom_NNT"/>
    <property type="match status" value="1"/>
</dbReference>
<comment type="similarity">
    <text evidence="2">Belongs to the NapC/NirT/NrfH family.</text>
</comment>
<dbReference type="GO" id="GO:0009061">
    <property type="term" value="P:anaerobic respiration"/>
    <property type="evidence" value="ECO:0007669"/>
    <property type="project" value="TreeGrafter"/>
</dbReference>
<dbReference type="FunFam" id="1.10.3820.10:FF:000001">
    <property type="entry name" value="Cytochrome c-type protein"/>
    <property type="match status" value="1"/>
</dbReference>
<dbReference type="GO" id="GO:0046872">
    <property type="term" value="F:metal ion binding"/>
    <property type="evidence" value="ECO:0007669"/>
    <property type="project" value="UniProtKB-KW"/>
</dbReference>
<accession>A0A3B0Y1U2</accession>
<keyword evidence="11 13" id="KW-0472">Membrane</keyword>
<dbReference type="InterPro" id="IPR024717">
    <property type="entry name" value="NapC/NirT/NrfH"/>
</dbReference>
<dbReference type="InterPro" id="IPR051174">
    <property type="entry name" value="Cytochrome_c-type_ET"/>
</dbReference>
<dbReference type="SUPFAM" id="SSF48695">
    <property type="entry name" value="Multiheme cytochromes"/>
    <property type="match status" value="1"/>
</dbReference>
<keyword evidence="8" id="KW-0249">Electron transport</keyword>
<proteinExistence type="inferred from homology"/>
<keyword evidence="4" id="KW-1003">Cell membrane</keyword>
<dbReference type="AlphaFoldDB" id="A0A3B0Y1U2"/>
<dbReference type="PANTHER" id="PTHR30333:SF1">
    <property type="entry name" value="CYTOCHROME C-TYPE PROTEIN NAPC"/>
    <property type="match status" value="1"/>
</dbReference>
<keyword evidence="10" id="KW-0408">Iron</keyword>
<feature type="region of interest" description="Disordered" evidence="12">
    <location>
        <begin position="173"/>
        <end position="197"/>
    </location>
</feature>
<dbReference type="EMBL" id="UOFG01000169">
    <property type="protein sequence ID" value="VAW62406.1"/>
    <property type="molecule type" value="Genomic_DNA"/>
</dbReference>
<dbReference type="InterPro" id="IPR005126">
    <property type="entry name" value="NapC/NirT_cyt_c_N"/>
</dbReference>
<evidence type="ECO:0000256" key="1">
    <source>
        <dbReference type="ARBA" id="ARBA00004162"/>
    </source>
</evidence>
<keyword evidence="3" id="KW-0813">Transport</keyword>
<sequence>MSLFNFKSRRNLYLYTSFFIFTGICSVVLFEYTLAQTNTEAFCISCHEMRVNFEEYEDSVHDRNRTGVVTTCPDCHVPRAFWPKMYAKLYAAKDVYHHLAGTIDTEEKYEAHHLKMAEAVWKRMKETDSRECRGCHDAKSMDLSEQPGRAARKHKNLEQSGKTCIDCHKGIAHSLPEDYDEGEDEESEDEESAREET</sequence>
<evidence type="ECO:0000313" key="15">
    <source>
        <dbReference type="EMBL" id="VAW62406.1"/>
    </source>
</evidence>
<dbReference type="GO" id="GO:0019333">
    <property type="term" value="P:denitrification pathway"/>
    <property type="evidence" value="ECO:0007669"/>
    <property type="project" value="InterPro"/>
</dbReference>
<name>A0A3B0Y1U2_9ZZZZ</name>
<dbReference type="PANTHER" id="PTHR30333">
    <property type="entry name" value="CYTOCHROME C-TYPE PROTEIN"/>
    <property type="match status" value="1"/>
</dbReference>
<evidence type="ECO:0000256" key="3">
    <source>
        <dbReference type="ARBA" id="ARBA00022448"/>
    </source>
</evidence>
<evidence type="ECO:0000256" key="9">
    <source>
        <dbReference type="ARBA" id="ARBA00022989"/>
    </source>
</evidence>
<evidence type="ECO:0000256" key="10">
    <source>
        <dbReference type="ARBA" id="ARBA00023004"/>
    </source>
</evidence>
<feature type="transmembrane region" description="Helical" evidence="13">
    <location>
        <begin position="12"/>
        <end position="35"/>
    </location>
</feature>